<dbReference type="AlphaFoldDB" id="A0A1I4DBD2"/>
<dbReference type="Proteomes" id="UP000198755">
    <property type="component" value="Unassembled WGS sequence"/>
</dbReference>
<reference evidence="1 2" key="1">
    <citation type="submission" date="2016-10" db="EMBL/GenBank/DDBJ databases">
        <authorList>
            <person name="de Groot N.N."/>
        </authorList>
    </citation>
    <scope>NUCLEOTIDE SEQUENCE [LARGE SCALE GENOMIC DNA]</scope>
    <source>
        <strain evidence="1 2">NE2</strain>
    </source>
</reference>
<dbReference type="STRING" id="1612308.SAMN05444581_1493"/>
<dbReference type="EMBL" id="FOSN01000049">
    <property type="protein sequence ID" value="SFK90415.1"/>
    <property type="molecule type" value="Genomic_DNA"/>
</dbReference>
<protein>
    <recommendedName>
        <fullName evidence="3">Transposase</fullName>
    </recommendedName>
</protein>
<name>A0A1I4DBD2_9HYPH</name>
<sequence>MMLDAVERRFRTVRAPSPIEHLSDNGSPYTAKETKDFAAALKLDASINASLTRVMA</sequence>
<organism evidence="1 2">
    <name type="scientific">Methylocapsa palsarum</name>
    <dbReference type="NCBI Taxonomy" id="1612308"/>
    <lineage>
        <taxon>Bacteria</taxon>
        <taxon>Pseudomonadati</taxon>
        <taxon>Pseudomonadota</taxon>
        <taxon>Alphaproteobacteria</taxon>
        <taxon>Hyphomicrobiales</taxon>
        <taxon>Beijerinckiaceae</taxon>
        <taxon>Methylocapsa</taxon>
    </lineage>
</organism>
<gene>
    <name evidence="1" type="ORF">SAMN05444581_1493</name>
</gene>
<evidence type="ECO:0000313" key="2">
    <source>
        <dbReference type="Proteomes" id="UP000198755"/>
    </source>
</evidence>
<proteinExistence type="predicted"/>
<accession>A0A1I4DBD2</accession>
<evidence type="ECO:0008006" key="3">
    <source>
        <dbReference type="Google" id="ProtNLM"/>
    </source>
</evidence>
<evidence type="ECO:0000313" key="1">
    <source>
        <dbReference type="EMBL" id="SFK90415.1"/>
    </source>
</evidence>
<keyword evidence="2" id="KW-1185">Reference proteome</keyword>